<dbReference type="InterPro" id="IPR003737">
    <property type="entry name" value="GlcNAc_PI_deacetylase-related"/>
</dbReference>
<keyword evidence="2" id="KW-1185">Reference proteome</keyword>
<dbReference type="PANTHER" id="PTHR12993">
    <property type="entry name" value="N-ACETYLGLUCOSAMINYL-PHOSPHATIDYLINOSITOL DE-N-ACETYLASE-RELATED"/>
    <property type="match status" value="1"/>
</dbReference>
<proteinExistence type="predicted"/>
<protein>
    <submittedName>
        <fullName evidence="1">PIG-L family deacetylase</fullName>
    </submittedName>
</protein>
<dbReference type="Gene3D" id="3.40.50.10320">
    <property type="entry name" value="LmbE-like"/>
    <property type="match status" value="1"/>
</dbReference>
<comment type="caution">
    <text evidence="1">The sequence shown here is derived from an EMBL/GenBank/DDBJ whole genome shotgun (WGS) entry which is preliminary data.</text>
</comment>
<evidence type="ECO:0000313" key="1">
    <source>
        <dbReference type="EMBL" id="MDE5417220.1"/>
    </source>
</evidence>
<dbReference type="RefSeq" id="WP_275108557.1">
    <property type="nucleotide sequence ID" value="NZ_JAKJSC010000001.1"/>
</dbReference>
<dbReference type="InterPro" id="IPR024078">
    <property type="entry name" value="LmbE-like_dom_sf"/>
</dbReference>
<name>A0ABT5VP58_9BACT</name>
<gene>
    <name evidence="1" type="ORF">L3049_04290</name>
</gene>
<sequence>MIDLFKKVLVLAAHPDDEILGVGGTISKLTKKGTIVDILIFTDGSSTQYANDEEISENKFSEAERANKIVGTNKIDRFDFPDMRLDMIAHVDKNIALSKYISEGNYDTVFVQDYSDINKDHQELFESTIVACRPVPGQCVKYLLSYYVNSSTEWGNILRKEFFRPNVFVDISGEIENKLTSMKEYKTELREYPHPRSIDSIRNTAMYFGNSVGMKYSEAFNLILAR</sequence>
<dbReference type="Proteomes" id="UP001528920">
    <property type="component" value="Unassembled WGS sequence"/>
</dbReference>
<dbReference type="Pfam" id="PF02585">
    <property type="entry name" value="PIG-L"/>
    <property type="match status" value="1"/>
</dbReference>
<organism evidence="1 2">
    <name type="scientific">Paralabilibaculum antarcticum</name>
    <dbReference type="NCBI Taxonomy" id="2912572"/>
    <lineage>
        <taxon>Bacteria</taxon>
        <taxon>Pseudomonadati</taxon>
        <taxon>Bacteroidota</taxon>
        <taxon>Bacteroidia</taxon>
        <taxon>Marinilabiliales</taxon>
        <taxon>Marinifilaceae</taxon>
        <taxon>Paralabilibaculum</taxon>
    </lineage>
</organism>
<reference evidence="1 2" key="1">
    <citation type="submission" date="2022-01" db="EMBL/GenBank/DDBJ databases">
        <title>Labilibaculum sp. nov, a marine bacterium isolated from Antarctica.</title>
        <authorList>
            <person name="Dai W."/>
        </authorList>
    </citation>
    <scope>NUCLEOTIDE SEQUENCE [LARGE SCALE GENOMIC DNA]</scope>
    <source>
        <strain evidence="1 2">DW002</strain>
    </source>
</reference>
<dbReference type="SUPFAM" id="SSF102588">
    <property type="entry name" value="LmbE-like"/>
    <property type="match status" value="1"/>
</dbReference>
<dbReference type="EMBL" id="JAKJSC010000001">
    <property type="protein sequence ID" value="MDE5417220.1"/>
    <property type="molecule type" value="Genomic_DNA"/>
</dbReference>
<dbReference type="PANTHER" id="PTHR12993:SF11">
    <property type="entry name" value="N-ACETYLGLUCOSAMINYL-PHOSPHATIDYLINOSITOL DE-N-ACETYLASE"/>
    <property type="match status" value="1"/>
</dbReference>
<evidence type="ECO:0000313" key="2">
    <source>
        <dbReference type="Proteomes" id="UP001528920"/>
    </source>
</evidence>
<accession>A0ABT5VP58</accession>